<dbReference type="AlphaFoldDB" id="A0A8S2FEX9"/>
<evidence type="ECO:0000313" key="1">
    <source>
        <dbReference type="EMBL" id="CAF1442035.1"/>
    </source>
</evidence>
<dbReference type="EMBL" id="CAJOBA010050782">
    <property type="protein sequence ID" value="CAF4238164.1"/>
    <property type="molecule type" value="Genomic_DNA"/>
</dbReference>
<evidence type="ECO:0000313" key="3">
    <source>
        <dbReference type="Proteomes" id="UP000677228"/>
    </source>
</evidence>
<comment type="caution">
    <text evidence="1">The sequence shown here is derived from an EMBL/GenBank/DDBJ whole genome shotgun (WGS) entry which is preliminary data.</text>
</comment>
<name>A0A8S2FEX9_9BILA</name>
<protein>
    <submittedName>
        <fullName evidence="1">Uncharacterized protein</fullName>
    </submittedName>
</protein>
<feature type="non-terminal residue" evidence="1">
    <location>
        <position position="131"/>
    </location>
</feature>
<feature type="non-terminal residue" evidence="1">
    <location>
        <position position="1"/>
    </location>
</feature>
<sequence>FTSMSHHRPSLDVYIKDKLNKQQAIAFSYVNDSQSDTVIIQTSIQSNLNNFDIRSEFCGAQDFRLNELRAMTNCVIDVKPRGVHDPFSNVAWTIKHENPEIREFVVKRLQNWAKKTQIICDLYYEDFLFKH</sequence>
<proteinExistence type="predicted"/>
<dbReference type="EMBL" id="CAJNOK010028977">
    <property type="protein sequence ID" value="CAF1442035.1"/>
    <property type="molecule type" value="Genomic_DNA"/>
</dbReference>
<gene>
    <name evidence="1" type="ORF">OVA965_LOCUS34482</name>
    <name evidence="2" type="ORF">TMI583_LOCUS35401</name>
</gene>
<reference evidence="1" key="1">
    <citation type="submission" date="2021-02" db="EMBL/GenBank/DDBJ databases">
        <authorList>
            <person name="Nowell W R."/>
        </authorList>
    </citation>
    <scope>NUCLEOTIDE SEQUENCE</scope>
</reference>
<evidence type="ECO:0000313" key="2">
    <source>
        <dbReference type="EMBL" id="CAF4238164.1"/>
    </source>
</evidence>
<dbReference type="Proteomes" id="UP000682733">
    <property type="component" value="Unassembled WGS sequence"/>
</dbReference>
<organism evidence="1 3">
    <name type="scientific">Didymodactylos carnosus</name>
    <dbReference type="NCBI Taxonomy" id="1234261"/>
    <lineage>
        <taxon>Eukaryota</taxon>
        <taxon>Metazoa</taxon>
        <taxon>Spiralia</taxon>
        <taxon>Gnathifera</taxon>
        <taxon>Rotifera</taxon>
        <taxon>Eurotatoria</taxon>
        <taxon>Bdelloidea</taxon>
        <taxon>Philodinida</taxon>
        <taxon>Philodinidae</taxon>
        <taxon>Didymodactylos</taxon>
    </lineage>
</organism>
<dbReference type="Proteomes" id="UP000677228">
    <property type="component" value="Unassembled WGS sequence"/>
</dbReference>
<accession>A0A8S2FEX9</accession>